<protein>
    <submittedName>
        <fullName evidence="1">Uncharacterized protein</fullName>
    </submittedName>
</protein>
<feature type="non-terminal residue" evidence="1">
    <location>
        <position position="1"/>
    </location>
</feature>
<gene>
    <name evidence="1" type="ORF">L345_03733</name>
</gene>
<dbReference type="OrthoDB" id="9441981at2759"/>
<keyword evidence="2" id="KW-1185">Reference proteome</keyword>
<evidence type="ECO:0000313" key="2">
    <source>
        <dbReference type="Proteomes" id="UP000018936"/>
    </source>
</evidence>
<dbReference type="EMBL" id="AZIM01000548">
    <property type="protein sequence ID" value="ETE70465.1"/>
    <property type="molecule type" value="Genomic_DNA"/>
</dbReference>
<dbReference type="Proteomes" id="UP000018936">
    <property type="component" value="Unassembled WGS sequence"/>
</dbReference>
<sequence>MYGVQPPLAVALAHLIWSKATMVIENWAQDLRNVKKRLLEYNKMRESSCLLEGKSEMYWLRPQRKHYPQSNRASLENYKEEKQEYDSGRTSWIKITLPNKEKRHFPEKNFYAIHVTDIMKKARNSFAKV</sequence>
<name>V8P814_OPHHA</name>
<reference evidence="1 2" key="1">
    <citation type="journal article" date="2013" name="Proc. Natl. Acad. Sci. U.S.A.">
        <title>The king cobra genome reveals dynamic gene evolution and adaptation in the snake venom system.</title>
        <authorList>
            <person name="Vonk F.J."/>
            <person name="Casewell N.R."/>
            <person name="Henkel C.V."/>
            <person name="Heimberg A.M."/>
            <person name="Jansen H.J."/>
            <person name="McCleary R.J."/>
            <person name="Kerkkamp H.M."/>
            <person name="Vos R.A."/>
            <person name="Guerreiro I."/>
            <person name="Calvete J.J."/>
            <person name="Wuster W."/>
            <person name="Woods A.E."/>
            <person name="Logan J.M."/>
            <person name="Harrison R.A."/>
            <person name="Castoe T.A."/>
            <person name="de Koning A.P."/>
            <person name="Pollock D.D."/>
            <person name="Yandell M."/>
            <person name="Calderon D."/>
            <person name="Renjifo C."/>
            <person name="Currier R.B."/>
            <person name="Salgado D."/>
            <person name="Pla D."/>
            <person name="Sanz L."/>
            <person name="Hyder A.S."/>
            <person name="Ribeiro J.M."/>
            <person name="Arntzen J.W."/>
            <person name="van den Thillart G.E."/>
            <person name="Boetzer M."/>
            <person name="Pirovano W."/>
            <person name="Dirks R.P."/>
            <person name="Spaink H.P."/>
            <person name="Duboule D."/>
            <person name="McGlinn E."/>
            <person name="Kini R.M."/>
            <person name="Richardson M.K."/>
        </authorList>
    </citation>
    <scope>NUCLEOTIDE SEQUENCE</scope>
    <source>
        <tissue evidence="1">Blood</tissue>
    </source>
</reference>
<dbReference type="AlphaFoldDB" id="V8P814"/>
<evidence type="ECO:0000313" key="1">
    <source>
        <dbReference type="EMBL" id="ETE70465.1"/>
    </source>
</evidence>
<proteinExistence type="predicted"/>
<dbReference type="PANTHER" id="PTHR35822:SF1">
    <property type="entry name" value="SPERMATOGENESIS-ASSOCIATED PROTEIN 45"/>
    <property type="match status" value="1"/>
</dbReference>
<comment type="caution">
    <text evidence="1">The sequence shown here is derived from an EMBL/GenBank/DDBJ whole genome shotgun (WGS) entry which is preliminary data.</text>
</comment>
<accession>V8P814</accession>
<dbReference type="InterPro" id="IPR038806">
    <property type="entry name" value="SPATA45"/>
</dbReference>
<organism evidence="1 2">
    <name type="scientific">Ophiophagus hannah</name>
    <name type="common">King cobra</name>
    <name type="synonym">Naja hannah</name>
    <dbReference type="NCBI Taxonomy" id="8665"/>
    <lineage>
        <taxon>Eukaryota</taxon>
        <taxon>Metazoa</taxon>
        <taxon>Chordata</taxon>
        <taxon>Craniata</taxon>
        <taxon>Vertebrata</taxon>
        <taxon>Euteleostomi</taxon>
        <taxon>Lepidosauria</taxon>
        <taxon>Squamata</taxon>
        <taxon>Bifurcata</taxon>
        <taxon>Unidentata</taxon>
        <taxon>Episquamata</taxon>
        <taxon>Toxicofera</taxon>
        <taxon>Serpentes</taxon>
        <taxon>Colubroidea</taxon>
        <taxon>Elapidae</taxon>
        <taxon>Elapinae</taxon>
        <taxon>Ophiophagus</taxon>
    </lineage>
</organism>
<dbReference type="PANTHER" id="PTHR35822">
    <property type="entry name" value="SPERMATOGENESIS-ASSOCIATED PROTEIN 45"/>
    <property type="match status" value="1"/>
</dbReference>